<dbReference type="SMART" id="SM00382">
    <property type="entry name" value="AAA"/>
    <property type="match status" value="1"/>
</dbReference>
<dbReference type="PANTHER" id="PTHR24221">
    <property type="entry name" value="ATP-BINDING CASSETTE SUB-FAMILY B"/>
    <property type="match status" value="1"/>
</dbReference>
<proteinExistence type="predicted"/>
<evidence type="ECO:0000313" key="13">
    <source>
        <dbReference type="EMBL" id="CZF80805.1"/>
    </source>
</evidence>
<name>A0A128F2N3_9GAMM</name>
<keyword evidence="7 9" id="KW-1133">Transmembrane helix</keyword>
<protein>
    <submittedName>
        <fullName evidence="13">Toxin RTX-I translocation ATP-binding protein</fullName>
    </submittedName>
</protein>
<evidence type="ECO:0000313" key="14">
    <source>
        <dbReference type="Proteomes" id="UP000071641"/>
    </source>
</evidence>
<keyword evidence="5" id="KW-0547">Nucleotide-binding</keyword>
<dbReference type="PROSITE" id="PS50990">
    <property type="entry name" value="PEPTIDASE_C39"/>
    <property type="match status" value="1"/>
</dbReference>
<evidence type="ECO:0000256" key="5">
    <source>
        <dbReference type="ARBA" id="ARBA00022741"/>
    </source>
</evidence>
<dbReference type="InterPro" id="IPR017750">
    <property type="entry name" value="ATPase_T1SS"/>
</dbReference>
<comment type="subcellular location">
    <subcellularLocation>
        <location evidence="1">Cell membrane</location>
        <topology evidence="1">Multi-pass membrane protein</topology>
    </subcellularLocation>
</comment>
<dbReference type="GO" id="GO:0006508">
    <property type="term" value="P:proteolysis"/>
    <property type="evidence" value="ECO:0007669"/>
    <property type="project" value="InterPro"/>
</dbReference>
<dbReference type="InterPro" id="IPR036640">
    <property type="entry name" value="ABC1_TM_sf"/>
</dbReference>
<dbReference type="Pfam" id="PF00664">
    <property type="entry name" value="ABC_membrane"/>
    <property type="match status" value="1"/>
</dbReference>
<feature type="transmembrane region" description="Helical" evidence="9">
    <location>
        <begin position="294"/>
        <end position="311"/>
    </location>
</feature>
<dbReference type="GO" id="GO:0005886">
    <property type="term" value="C:plasma membrane"/>
    <property type="evidence" value="ECO:0007669"/>
    <property type="project" value="UniProtKB-SubCell"/>
</dbReference>
<keyword evidence="4 9" id="KW-0812">Transmembrane</keyword>
<evidence type="ECO:0000259" key="12">
    <source>
        <dbReference type="PROSITE" id="PS50990"/>
    </source>
</evidence>
<evidence type="ECO:0000256" key="7">
    <source>
        <dbReference type="ARBA" id="ARBA00022989"/>
    </source>
</evidence>
<dbReference type="InterPro" id="IPR011527">
    <property type="entry name" value="ABC1_TM_dom"/>
</dbReference>
<dbReference type="Pfam" id="PF00005">
    <property type="entry name" value="ABC_tran"/>
    <property type="match status" value="1"/>
</dbReference>
<dbReference type="Gene3D" id="1.20.1560.10">
    <property type="entry name" value="ABC transporter type 1, transmembrane domain"/>
    <property type="match status" value="1"/>
</dbReference>
<keyword evidence="6 13" id="KW-0067">ATP-binding</keyword>
<feature type="domain" description="Peptidase C39" evidence="12">
    <location>
        <begin position="1"/>
        <end position="122"/>
    </location>
</feature>
<dbReference type="InterPro" id="IPR003439">
    <property type="entry name" value="ABC_transporter-like_ATP-bd"/>
</dbReference>
<dbReference type="GO" id="GO:0016887">
    <property type="term" value="F:ATP hydrolysis activity"/>
    <property type="evidence" value="ECO:0007669"/>
    <property type="project" value="InterPro"/>
</dbReference>
<dbReference type="RefSeq" id="WP_062663309.1">
    <property type="nucleotide sequence ID" value="NZ_FIZX01000002.1"/>
</dbReference>
<dbReference type="PROSITE" id="PS50929">
    <property type="entry name" value="ABC_TM1F"/>
    <property type="match status" value="1"/>
</dbReference>
<dbReference type="NCBIfam" id="TIGR03375">
    <property type="entry name" value="type_I_sec_LssB"/>
    <property type="match status" value="1"/>
</dbReference>
<feature type="transmembrane region" description="Helical" evidence="9">
    <location>
        <begin position="158"/>
        <end position="180"/>
    </location>
</feature>
<feature type="domain" description="ABC transmembrane type-1" evidence="11">
    <location>
        <begin position="158"/>
        <end position="436"/>
    </location>
</feature>
<evidence type="ECO:0000256" key="8">
    <source>
        <dbReference type="ARBA" id="ARBA00023136"/>
    </source>
</evidence>
<keyword evidence="2" id="KW-0813">Transport</keyword>
<dbReference type="CDD" id="cd03245">
    <property type="entry name" value="ABCC_bacteriocin_exporters"/>
    <property type="match status" value="1"/>
</dbReference>
<dbReference type="CDD" id="cd18587">
    <property type="entry name" value="ABC_6TM_LapB_like"/>
    <property type="match status" value="1"/>
</dbReference>
<dbReference type="Proteomes" id="UP000071641">
    <property type="component" value="Unassembled WGS sequence"/>
</dbReference>
<dbReference type="PANTHER" id="PTHR24221:SF248">
    <property type="entry name" value="ABC TRANSPORTER TRANSMEMBRANE REGION"/>
    <property type="match status" value="1"/>
</dbReference>
<dbReference type="CDD" id="cd02421">
    <property type="entry name" value="Peptidase_C39_likeD"/>
    <property type="match status" value="1"/>
</dbReference>
<evidence type="ECO:0000256" key="3">
    <source>
        <dbReference type="ARBA" id="ARBA00022475"/>
    </source>
</evidence>
<gene>
    <name evidence="13" type="primary">apxIB_2</name>
    <name evidence="13" type="ORF">GCE9029_02207</name>
</gene>
<evidence type="ECO:0000259" key="11">
    <source>
        <dbReference type="PROSITE" id="PS50929"/>
    </source>
</evidence>
<evidence type="ECO:0000259" key="10">
    <source>
        <dbReference type="PROSITE" id="PS50893"/>
    </source>
</evidence>
<organism evidence="13 14">
    <name type="scientific">Grimontia celer</name>
    <dbReference type="NCBI Taxonomy" id="1796497"/>
    <lineage>
        <taxon>Bacteria</taxon>
        <taxon>Pseudomonadati</taxon>
        <taxon>Pseudomonadota</taxon>
        <taxon>Gammaproteobacteria</taxon>
        <taxon>Vibrionales</taxon>
        <taxon>Vibrionaceae</taxon>
        <taxon>Grimontia</taxon>
    </lineage>
</organism>
<keyword evidence="8 9" id="KW-0472">Membrane</keyword>
<dbReference type="AlphaFoldDB" id="A0A128F2N3"/>
<dbReference type="InterPro" id="IPR005074">
    <property type="entry name" value="Peptidase_C39"/>
</dbReference>
<dbReference type="EMBL" id="FIZX01000002">
    <property type="protein sequence ID" value="CZF80805.1"/>
    <property type="molecule type" value="Genomic_DNA"/>
</dbReference>
<dbReference type="InterPro" id="IPR027417">
    <property type="entry name" value="P-loop_NTPase"/>
</dbReference>
<feature type="transmembrane region" description="Helical" evidence="9">
    <location>
        <begin position="192"/>
        <end position="212"/>
    </location>
</feature>
<reference evidence="14" key="1">
    <citation type="submission" date="2016-02" db="EMBL/GenBank/DDBJ databases">
        <authorList>
            <person name="Rodrigo-Torres Lidia"/>
            <person name="Arahal R.David."/>
        </authorList>
    </citation>
    <scope>NUCLEOTIDE SEQUENCE [LARGE SCALE GENOMIC DNA]</scope>
    <source>
        <strain evidence="14">CECT 9029</strain>
    </source>
</reference>
<evidence type="ECO:0000256" key="1">
    <source>
        <dbReference type="ARBA" id="ARBA00004651"/>
    </source>
</evidence>
<dbReference type="FunFam" id="3.40.50.300:FF:000299">
    <property type="entry name" value="ABC transporter ATP-binding protein/permease"/>
    <property type="match status" value="1"/>
</dbReference>
<dbReference type="Gene3D" id="3.40.50.300">
    <property type="entry name" value="P-loop containing nucleotide triphosphate hydrolases"/>
    <property type="match status" value="1"/>
</dbReference>
<evidence type="ECO:0000256" key="2">
    <source>
        <dbReference type="ARBA" id="ARBA00022448"/>
    </source>
</evidence>
<accession>A0A128F2N3</accession>
<dbReference type="Gene3D" id="3.90.70.10">
    <property type="entry name" value="Cysteine proteinases"/>
    <property type="match status" value="1"/>
</dbReference>
<dbReference type="SUPFAM" id="SSF90123">
    <property type="entry name" value="ABC transporter transmembrane region"/>
    <property type="match status" value="1"/>
</dbReference>
<dbReference type="InterPro" id="IPR003593">
    <property type="entry name" value="AAA+_ATPase"/>
</dbReference>
<dbReference type="GO" id="GO:0034040">
    <property type="term" value="F:ATPase-coupled lipid transmembrane transporter activity"/>
    <property type="evidence" value="ECO:0007669"/>
    <property type="project" value="TreeGrafter"/>
</dbReference>
<dbReference type="PROSITE" id="PS50893">
    <property type="entry name" value="ABC_TRANSPORTER_2"/>
    <property type="match status" value="1"/>
</dbReference>
<evidence type="ECO:0000256" key="9">
    <source>
        <dbReference type="SAM" id="Phobius"/>
    </source>
</evidence>
<sequence length="705" mass="78666">MVKDPLLQSLVYVSRYFGQSNSPDALVSGLPISDGFLSPFLFPRAAERAGIDAKESRQALKDLSPMLCPCVLLLKDNQACVLQSINHETGEAEVVEPLTDTTPAVRPISELEEDYLGRVFLLKKQFRYDERSPEILKERQGHWFWSTLWESRSIYRDVLIASIFINTFAIATPLFSRLVYDKIVPNLAFDSLWVLATGVFVIFIFDLVLKMLRSYFIDISGKKSDLLISSRIFEKVMGIRMEARPPSVGAFARHMQEFESIRDFFTSASVSALIDLPFAFFFLFIIWIVAGPLVIVPIAAVLILMIHAAIIQKPLRHTIEEGSRLSSQKNANLIESLAGLETIKLFGAESQFQYRWEEAVAHMANWGIKTRRLTDSVQNAAGFIQQFVNVSMIVFGVYLISAGDLTMGGLIAATMLSSRAVGPMVQLSLLSTRYNQAKSAMEIISQLMDMPSEQEEGKRYIHRPIIRGKIEFDRVNFNYPNSEMAALRDISFTILPGEKVAIIGRIGSGKTTLSRLLMGLYRPTEGSVRIDETDISQIHNIDIRRNIGCVPQDPILFFGSIRDNITLGRPLADDRDILDAANRSGVTTFTQRDPAGLERQVGEGGNQLSGGQRQSIAIARAMLGRPPVLLMDEPTSAMDNRSEQYIKQQMSSLRRDETLIINTHKTGMLDVVDRIIVVEQGSIVADGPKLAVLQALKDGKIQKVG</sequence>
<dbReference type="InterPro" id="IPR039421">
    <property type="entry name" value="Type_1_exporter"/>
</dbReference>
<dbReference type="GO" id="GO:0140359">
    <property type="term" value="F:ABC-type transporter activity"/>
    <property type="evidence" value="ECO:0007669"/>
    <property type="project" value="InterPro"/>
</dbReference>
<dbReference type="SUPFAM" id="SSF52540">
    <property type="entry name" value="P-loop containing nucleoside triphosphate hydrolases"/>
    <property type="match status" value="1"/>
</dbReference>
<dbReference type="GO" id="GO:0005524">
    <property type="term" value="F:ATP binding"/>
    <property type="evidence" value="ECO:0007669"/>
    <property type="project" value="UniProtKB-KW"/>
</dbReference>
<dbReference type="OrthoDB" id="9782586at2"/>
<evidence type="ECO:0000256" key="6">
    <source>
        <dbReference type="ARBA" id="ARBA00022840"/>
    </source>
</evidence>
<keyword evidence="3" id="KW-1003">Cell membrane</keyword>
<dbReference type="GO" id="GO:0008233">
    <property type="term" value="F:peptidase activity"/>
    <property type="evidence" value="ECO:0007669"/>
    <property type="project" value="InterPro"/>
</dbReference>
<evidence type="ECO:0000256" key="4">
    <source>
        <dbReference type="ARBA" id="ARBA00022692"/>
    </source>
</evidence>
<keyword evidence="14" id="KW-1185">Reference proteome</keyword>
<dbReference type="STRING" id="1796497.GCE9029_02207"/>
<feature type="domain" description="ABC transporter" evidence="10">
    <location>
        <begin position="470"/>
        <end position="705"/>
    </location>
</feature>